<feature type="transmembrane region" description="Helical" evidence="6">
    <location>
        <begin position="198"/>
        <end position="217"/>
    </location>
</feature>
<organism evidence="7 8">
    <name type="scientific">Hoeflea poritis</name>
    <dbReference type="NCBI Taxonomy" id="2993659"/>
    <lineage>
        <taxon>Bacteria</taxon>
        <taxon>Pseudomonadati</taxon>
        <taxon>Pseudomonadota</taxon>
        <taxon>Alphaproteobacteria</taxon>
        <taxon>Hyphomicrobiales</taxon>
        <taxon>Rhizobiaceae</taxon>
        <taxon>Hoeflea</taxon>
    </lineage>
</organism>
<evidence type="ECO:0000313" key="7">
    <source>
        <dbReference type="EMBL" id="MDA4848479.1"/>
    </source>
</evidence>
<evidence type="ECO:0000256" key="5">
    <source>
        <dbReference type="ARBA" id="ARBA00023136"/>
    </source>
</evidence>
<feature type="transmembrane region" description="Helical" evidence="6">
    <location>
        <begin position="332"/>
        <end position="353"/>
    </location>
</feature>
<name>A0ABT4VUT6_9HYPH</name>
<evidence type="ECO:0000256" key="2">
    <source>
        <dbReference type="ARBA" id="ARBA00022448"/>
    </source>
</evidence>
<dbReference type="Pfam" id="PF13520">
    <property type="entry name" value="AA_permease_2"/>
    <property type="match status" value="1"/>
</dbReference>
<gene>
    <name evidence="7" type="ORF">OOZ53_24185</name>
</gene>
<feature type="transmembrane region" description="Helical" evidence="6">
    <location>
        <begin position="133"/>
        <end position="151"/>
    </location>
</feature>
<comment type="subcellular location">
    <subcellularLocation>
        <location evidence="1">Membrane</location>
        <topology evidence="1">Multi-pass membrane protein</topology>
    </subcellularLocation>
</comment>
<dbReference type="Proteomes" id="UP001148313">
    <property type="component" value="Unassembled WGS sequence"/>
</dbReference>
<keyword evidence="2" id="KW-0813">Transport</keyword>
<feature type="transmembrane region" description="Helical" evidence="6">
    <location>
        <begin position="359"/>
        <end position="378"/>
    </location>
</feature>
<evidence type="ECO:0000256" key="4">
    <source>
        <dbReference type="ARBA" id="ARBA00022989"/>
    </source>
</evidence>
<feature type="transmembrane region" description="Helical" evidence="6">
    <location>
        <begin position="282"/>
        <end position="311"/>
    </location>
</feature>
<feature type="transmembrane region" description="Helical" evidence="6">
    <location>
        <begin position="158"/>
        <end position="178"/>
    </location>
</feature>
<dbReference type="PANTHER" id="PTHR43243:SF4">
    <property type="entry name" value="CATIONIC AMINO ACID TRANSPORTER 4"/>
    <property type="match status" value="1"/>
</dbReference>
<comment type="caution">
    <text evidence="7">The sequence shown here is derived from an EMBL/GenBank/DDBJ whole genome shotgun (WGS) entry which is preliminary data.</text>
</comment>
<dbReference type="EMBL" id="JAPJZH010000023">
    <property type="protein sequence ID" value="MDA4848479.1"/>
    <property type="molecule type" value="Genomic_DNA"/>
</dbReference>
<keyword evidence="4 6" id="KW-1133">Transmembrane helix</keyword>
<keyword evidence="5 6" id="KW-0472">Membrane</keyword>
<dbReference type="PANTHER" id="PTHR43243">
    <property type="entry name" value="INNER MEMBRANE TRANSPORTER YGJI-RELATED"/>
    <property type="match status" value="1"/>
</dbReference>
<feature type="transmembrane region" description="Helical" evidence="6">
    <location>
        <begin position="54"/>
        <end position="76"/>
    </location>
</feature>
<keyword evidence="8" id="KW-1185">Reference proteome</keyword>
<evidence type="ECO:0000256" key="3">
    <source>
        <dbReference type="ARBA" id="ARBA00022692"/>
    </source>
</evidence>
<evidence type="ECO:0000256" key="6">
    <source>
        <dbReference type="SAM" id="Phobius"/>
    </source>
</evidence>
<evidence type="ECO:0000256" key="1">
    <source>
        <dbReference type="ARBA" id="ARBA00004141"/>
    </source>
</evidence>
<feature type="transmembrane region" description="Helical" evidence="6">
    <location>
        <begin position="21"/>
        <end position="42"/>
    </location>
</feature>
<sequence>MAPDTVSAGDGPDTSLKRTLTLPYVVFYGLGVTVGAGIYVLIGEVIGRAGEFAPLSFLIAGFVMLFPAACYAELTGRLPFAAAEAHFAEAGFNSKTLFLIVGLAVASVGIVSSAAIAHGAVGYLIQVIDLPPTVLLVGVVCLTGLVAGFGVRESIGLAGLLTLIEVTGLIAIIAGAAFSDADFAGQAVKMVPPSFSSVIWFGIISSSLLAFFAFIGFEDIPSIAEETVNPQKTLSRGIFITLVLSLALYVLVALASLASVPAAEIAATEAPLALVFRETTGLSPLTITLIAIVATVNGIIVQILMAARILYGLGRRGALPTVLARVHARTRAPVVATALVTIIVLILALLFPITRLAEWTSAITLSIFITVCAALIRIKRRGAEAPAGTFIIPVWVPYCGIIACAALLISGLLAG</sequence>
<feature type="transmembrane region" description="Helical" evidence="6">
    <location>
        <begin position="238"/>
        <end position="262"/>
    </location>
</feature>
<proteinExistence type="predicted"/>
<dbReference type="PIRSF" id="PIRSF006060">
    <property type="entry name" value="AA_transporter"/>
    <property type="match status" value="1"/>
</dbReference>
<feature type="transmembrane region" description="Helical" evidence="6">
    <location>
        <begin position="97"/>
        <end position="121"/>
    </location>
</feature>
<feature type="transmembrane region" description="Helical" evidence="6">
    <location>
        <begin position="390"/>
        <end position="414"/>
    </location>
</feature>
<dbReference type="InterPro" id="IPR002293">
    <property type="entry name" value="AA/rel_permease1"/>
</dbReference>
<dbReference type="Gene3D" id="1.20.1740.10">
    <property type="entry name" value="Amino acid/polyamine transporter I"/>
    <property type="match status" value="1"/>
</dbReference>
<accession>A0ABT4VUT6</accession>
<dbReference type="RefSeq" id="WP_271092345.1">
    <property type="nucleotide sequence ID" value="NZ_JAPJZH010000023.1"/>
</dbReference>
<keyword evidence="3 6" id="KW-0812">Transmembrane</keyword>
<protein>
    <submittedName>
        <fullName evidence="7">Amino acid permease</fullName>
    </submittedName>
</protein>
<evidence type="ECO:0000313" key="8">
    <source>
        <dbReference type="Proteomes" id="UP001148313"/>
    </source>
</evidence>
<reference evidence="7" key="1">
    <citation type="submission" date="2022-11" db="EMBL/GenBank/DDBJ databases">
        <title>Hoeflea poritis sp. nov., isolated from scleractinian coral Porites lutea.</title>
        <authorList>
            <person name="Zhang G."/>
            <person name="Wei Q."/>
            <person name="Cai L."/>
        </authorList>
    </citation>
    <scope>NUCLEOTIDE SEQUENCE</scope>
    <source>
        <strain evidence="7">E7-10</strain>
    </source>
</reference>